<dbReference type="PANTHER" id="PTHR10606:SF32">
    <property type="entry name" value="6-PHOSPHOFRUCTO-2-KINASE 1"/>
    <property type="match status" value="1"/>
</dbReference>
<dbReference type="OrthoDB" id="267323at2759"/>
<dbReference type="Proteomes" id="UP000673691">
    <property type="component" value="Unassembled WGS sequence"/>
</dbReference>
<proteinExistence type="predicted"/>
<dbReference type="SUPFAM" id="SSF53254">
    <property type="entry name" value="Phosphoglycerate mutase-like"/>
    <property type="match status" value="1"/>
</dbReference>
<dbReference type="InterPro" id="IPR003094">
    <property type="entry name" value="6Pfruct_kin"/>
</dbReference>
<dbReference type="InterPro" id="IPR029033">
    <property type="entry name" value="His_PPase_superfam"/>
</dbReference>
<accession>A0A8H7ZRI0</accession>
<dbReference type="Gene3D" id="3.40.50.1240">
    <property type="entry name" value="Phosphoglycerate mutase-like"/>
    <property type="match status" value="1"/>
</dbReference>
<dbReference type="GO" id="GO:0005524">
    <property type="term" value="F:ATP binding"/>
    <property type="evidence" value="ECO:0007669"/>
    <property type="project" value="InterPro"/>
</dbReference>
<evidence type="ECO:0000313" key="1">
    <source>
        <dbReference type="EMBL" id="KAG5458071.1"/>
    </source>
</evidence>
<sequence length="171" mass="19950">MLKRSVETVEEFDPMVYDVKHIRFLNELYAGNMENLTKEEIMQRYPNEYKARQGNKLYYRYPGSGGESYLDMVARLNLIIVEIERMKNSVLIVAHTVVMRTILAYMLDIALQDMTRIPIPLHTLFCIKPNPHGAELKVYSYNEKDDRFYLIETPANFLRPSPAMPSPINLS</sequence>
<dbReference type="PANTHER" id="PTHR10606">
    <property type="entry name" value="6-PHOSPHOFRUCTO-2-KINASE/FRUCTOSE-2,6-BISPHOSPHATASE"/>
    <property type="match status" value="1"/>
</dbReference>
<gene>
    <name evidence="1" type="ORF">BJ554DRAFT_1781</name>
</gene>
<protein>
    <submittedName>
        <fullName evidence="1">Histidine phosphatase superfamily</fullName>
    </submittedName>
</protein>
<evidence type="ECO:0000313" key="2">
    <source>
        <dbReference type="Proteomes" id="UP000673691"/>
    </source>
</evidence>
<dbReference type="AlphaFoldDB" id="A0A8H7ZRI0"/>
<name>A0A8H7ZRI0_9FUNG</name>
<comment type="caution">
    <text evidence="1">The sequence shown here is derived from an EMBL/GenBank/DDBJ whole genome shotgun (WGS) entry which is preliminary data.</text>
</comment>
<dbReference type="GO" id="GO:0006003">
    <property type="term" value="P:fructose 2,6-bisphosphate metabolic process"/>
    <property type="evidence" value="ECO:0007669"/>
    <property type="project" value="InterPro"/>
</dbReference>
<dbReference type="PIRSF" id="PIRSF000709">
    <property type="entry name" value="6PFK_2-Ptase"/>
    <property type="match status" value="1"/>
</dbReference>
<dbReference type="Pfam" id="PF00300">
    <property type="entry name" value="His_Phos_1"/>
    <property type="match status" value="1"/>
</dbReference>
<dbReference type="GO" id="GO:0005829">
    <property type="term" value="C:cytosol"/>
    <property type="evidence" value="ECO:0007669"/>
    <property type="project" value="TreeGrafter"/>
</dbReference>
<feature type="non-terminal residue" evidence="1">
    <location>
        <position position="1"/>
    </location>
</feature>
<dbReference type="EMBL" id="JAEFCI010009025">
    <property type="protein sequence ID" value="KAG5458071.1"/>
    <property type="molecule type" value="Genomic_DNA"/>
</dbReference>
<dbReference type="InterPro" id="IPR013078">
    <property type="entry name" value="His_Pase_superF_clade-1"/>
</dbReference>
<organism evidence="1 2">
    <name type="scientific">Olpidium bornovanus</name>
    <dbReference type="NCBI Taxonomy" id="278681"/>
    <lineage>
        <taxon>Eukaryota</taxon>
        <taxon>Fungi</taxon>
        <taxon>Fungi incertae sedis</taxon>
        <taxon>Olpidiomycota</taxon>
        <taxon>Olpidiomycotina</taxon>
        <taxon>Olpidiomycetes</taxon>
        <taxon>Olpidiales</taxon>
        <taxon>Olpidiaceae</taxon>
        <taxon>Olpidium</taxon>
    </lineage>
</organism>
<reference evidence="1 2" key="1">
    <citation type="journal article" name="Sci. Rep.">
        <title>Genome-scale phylogenetic analyses confirm Olpidium as the closest living zoosporic fungus to the non-flagellated, terrestrial fungi.</title>
        <authorList>
            <person name="Chang Y."/>
            <person name="Rochon D."/>
            <person name="Sekimoto S."/>
            <person name="Wang Y."/>
            <person name="Chovatia M."/>
            <person name="Sandor L."/>
            <person name="Salamov A."/>
            <person name="Grigoriev I.V."/>
            <person name="Stajich J.E."/>
            <person name="Spatafora J.W."/>
        </authorList>
    </citation>
    <scope>NUCLEOTIDE SEQUENCE [LARGE SCALE GENOMIC DNA]</scope>
    <source>
        <strain evidence="1">S191</strain>
    </source>
</reference>
<dbReference type="GO" id="GO:0003873">
    <property type="term" value="F:6-phosphofructo-2-kinase activity"/>
    <property type="evidence" value="ECO:0007669"/>
    <property type="project" value="TreeGrafter"/>
</dbReference>
<keyword evidence="2" id="KW-1185">Reference proteome</keyword>